<evidence type="ECO:0000259" key="4">
    <source>
        <dbReference type="PROSITE" id="PS01124"/>
    </source>
</evidence>
<organism evidence="5 6">
    <name type="scientific">Thalassospira lucentensis</name>
    <dbReference type="NCBI Taxonomy" id="168935"/>
    <lineage>
        <taxon>Bacteria</taxon>
        <taxon>Pseudomonadati</taxon>
        <taxon>Pseudomonadota</taxon>
        <taxon>Alphaproteobacteria</taxon>
        <taxon>Rhodospirillales</taxon>
        <taxon>Thalassospiraceae</taxon>
        <taxon>Thalassospira</taxon>
    </lineage>
</organism>
<dbReference type="Pfam" id="PF12833">
    <property type="entry name" value="HTH_18"/>
    <property type="match status" value="1"/>
</dbReference>
<protein>
    <submittedName>
        <fullName evidence="5">Transcriptional regulator</fullName>
    </submittedName>
</protein>
<dbReference type="AlphaFoldDB" id="A0A154L1H6"/>
<dbReference type="PROSITE" id="PS01124">
    <property type="entry name" value="HTH_ARAC_FAMILY_2"/>
    <property type="match status" value="1"/>
</dbReference>
<evidence type="ECO:0000256" key="2">
    <source>
        <dbReference type="ARBA" id="ARBA00023125"/>
    </source>
</evidence>
<keyword evidence="3" id="KW-0804">Transcription</keyword>
<name>A0A154L1H6_9PROT</name>
<evidence type="ECO:0000256" key="3">
    <source>
        <dbReference type="ARBA" id="ARBA00023163"/>
    </source>
</evidence>
<dbReference type="SUPFAM" id="SSF46689">
    <property type="entry name" value="Homeodomain-like"/>
    <property type="match status" value="1"/>
</dbReference>
<dbReference type="PANTHER" id="PTHR43280">
    <property type="entry name" value="ARAC-FAMILY TRANSCRIPTIONAL REGULATOR"/>
    <property type="match status" value="1"/>
</dbReference>
<dbReference type="RefSeq" id="WP_062953069.1">
    <property type="nucleotide sequence ID" value="NZ_LPVY01000022.1"/>
</dbReference>
<dbReference type="InterPro" id="IPR003313">
    <property type="entry name" value="AraC-bd"/>
</dbReference>
<dbReference type="SUPFAM" id="SSF51182">
    <property type="entry name" value="RmlC-like cupins"/>
    <property type="match status" value="1"/>
</dbReference>
<evidence type="ECO:0000256" key="1">
    <source>
        <dbReference type="ARBA" id="ARBA00023015"/>
    </source>
</evidence>
<comment type="caution">
    <text evidence="5">The sequence shown here is derived from an EMBL/GenBank/DDBJ whole genome shotgun (WGS) entry which is preliminary data.</text>
</comment>
<dbReference type="InterPro" id="IPR047264">
    <property type="entry name" value="Cupin_HpaA-like_N"/>
</dbReference>
<dbReference type="PANTHER" id="PTHR43280:SF32">
    <property type="entry name" value="TRANSCRIPTIONAL REGULATORY PROTEIN"/>
    <property type="match status" value="1"/>
</dbReference>
<dbReference type="InterPro" id="IPR011051">
    <property type="entry name" value="RmlC_Cupin_sf"/>
</dbReference>
<dbReference type="SMART" id="SM00342">
    <property type="entry name" value="HTH_ARAC"/>
    <property type="match status" value="1"/>
</dbReference>
<proteinExistence type="predicted"/>
<keyword evidence="2" id="KW-0238">DNA-binding</keyword>
<dbReference type="GO" id="GO:0003700">
    <property type="term" value="F:DNA-binding transcription factor activity"/>
    <property type="evidence" value="ECO:0007669"/>
    <property type="project" value="InterPro"/>
</dbReference>
<sequence>MIMVATRNSIPVYKLYGETGETAPGTAEQVAISEPEFFHLESIPSRSKLHDLHIQPHRHANLFQLLYITRGHAGIEFDDRQFTMQVGQILTMPPGTVHGFRFSPDIDGWVISLTDYHLQEILSPAPKLLARLDRPLCVDGSGTADQPGPTDFLIRQLVAEYYGHNTGRLYALRNILGLLLLGIGRDAPSGDPARLSRKEQKTAKFRKFQSLIETFYKQHKPLEFYAREIGITTTQLNRIAKNIYGMTAIEVVHHRLILEAKRTLIYTDIAVQQIADELGFRDAGYFSRFFAKKAAMSPMQFRQDHR</sequence>
<dbReference type="Gene3D" id="2.60.120.10">
    <property type="entry name" value="Jelly Rolls"/>
    <property type="match status" value="1"/>
</dbReference>
<dbReference type="InterPro" id="IPR014710">
    <property type="entry name" value="RmlC-like_jellyroll"/>
</dbReference>
<reference evidence="5 6" key="1">
    <citation type="submission" date="2015-12" db="EMBL/GenBank/DDBJ databases">
        <title>Genome sequence of Thalassospira lucentensis MCCC 1A02072.</title>
        <authorList>
            <person name="Lu L."/>
            <person name="Lai Q."/>
            <person name="Shao Z."/>
            <person name="Qian P."/>
        </authorList>
    </citation>
    <scope>NUCLEOTIDE SEQUENCE [LARGE SCALE GENOMIC DNA]</scope>
    <source>
        <strain evidence="5 6">MCCC 1A02072</strain>
    </source>
</reference>
<accession>A0A154L1H6</accession>
<dbReference type="OrthoDB" id="9814125at2"/>
<dbReference type="CDD" id="cd06999">
    <property type="entry name" value="cupin_HpaA-like_N"/>
    <property type="match status" value="1"/>
</dbReference>
<feature type="domain" description="HTH araC/xylS-type" evidence="4">
    <location>
        <begin position="206"/>
        <end position="304"/>
    </location>
</feature>
<evidence type="ECO:0000313" key="6">
    <source>
        <dbReference type="Proteomes" id="UP000076335"/>
    </source>
</evidence>
<dbReference type="InterPro" id="IPR009057">
    <property type="entry name" value="Homeodomain-like_sf"/>
</dbReference>
<dbReference type="GO" id="GO:0043565">
    <property type="term" value="F:sequence-specific DNA binding"/>
    <property type="evidence" value="ECO:0007669"/>
    <property type="project" value="InterPro"/>
</dbReference>
<dbReference type="EMBL" id="LPVY01000022">
    <property type="protein sequence ID" value="KZB61760.1"/>
    <property type="molecule type" value="Genomic_DNA"/>
</dbReference>
<dbReference type="Gene3D" id="1.10.10.60">
    <property type="entry name" value="Homeodomain-like"/>
    <property type="match status" value="1"/>
</dbReference>
<dbReference type="Proteomes" id="UP000076335">
    <property type="component" value="Unassembled WGS sequence"/>
</dbReference>
<gene>
    <name evidence="5" type="ORF">AUP42_05790</name>
</gene>
<evidence type="ECO:0000313" key="5">
    <source>
        <dbReference type="EMBL" id="KZB61760.1"/>
    </source>
</evidence>
<dbReference type="Pfam" id="PF02311">
    <property type="entry name" value="AraC_binding"/>
    <property type="match status" value="1"/>
</dbReference>
<dbReference type="InterPro" id="IPR018060">
    <property type="entry name" value="HTH_AraC"/>
</dbReference>
<keyword evidence="1" id="KW-0805">Transcription regulation</keyword>